<dbReference type="AlphaFoldDB" id="A0A3P8GJE7"/>
<protein>
    <submittedName>
        <fullName evidence="1">Uncharacterized protein</fullName>
    </submittedName>
</protein>
<gene>
    <name evidence="1" type="ORF">SMTD_LOCUS16630</name>
</gene>
<proteinExistence type="predicted"/>
<organism evidence="1 2">
    <name type="scientific">Schistosoma mattheei</name>
    <dbReference type="NCBI Taxonomy" id="31246"/>
    <lineage>
        <taxon>Eukaryota</taxon>
        <taxon>Metazoa</taxon>
        <taxon>Spiralia</taxon>
        <taxon>Lophotrochozoa</taxon>
        <taxon>Platyhelminthes</taxon>
        <taxon>Trematoda</taxon>
        <taxon>Digenea</taxon>
        <taxon>Strigeidida</taxon>
        <taxon>Schistosomatoidea</taxon>
        <taxon>Schistosomatidae</taxon>
        <taxon>Schistosoma</taxon>
    </lineage>
</organism>
<dbReference type="Proteomes" id="UP000269396">
    <property type="component" value="Unassembled WGS sequence"/>
</dbReference>
<evidence type="ECO:0000313" key="2">
    <source>
        <dbReference type="Proteomes" id="UP000269396"/>
    </source>
</evidence>
<accession>A0A3P8GJE7</accession>
<reference evidence="1 2" key="1">
    <citation type="submission" date="2018-11" db="EMBL/GenBank/DDBJ databases">
        <authorList>
            <consortium name="Pathogen Informatics"/>
        </authorList>
    </citation>
    <scope>NUCLEOTIDE SEQUENCE [LARGE SCALE GENOMIC DNA]</scope>
    <source>
        <strain>Denwood</strain>
        <strain evidence="2">Zambia</strain>
    </source>
</reference>
<sequence>MLLVYPTPYPYVQYVNHLWLVYAQKFDPSPNPLNVFQRLNALLPSLNYKNVYQLQMELDIPKHRVLCLELVDKMNEP</sequence>
<keyword evidence="2" id="KW-1185">Reference proteome</keyword>
<dbReference type="EMBL" id="UZAL01037457">
    <property type="protein sequence ID" value="VDP71898.1"/>
    <property type="molecule type" value="Genomic_DNA"/>
</dbReference>
<name>A0A3P8GJE7_9TREM</name>
<evidence type="ECO:0000313" key="1">
    <source>
        <dbReference type="EMBL" id="VDP71898.1"/>
    </source>
</evidence>